<dbReference type="InterPro" id="IPR038717">
    <property type="entry name" value="Tc1-like_DDE_dom"/>
</dbReference>
<comment type="caution">
    <text evidence="3">The sequence shown here is derived from an EMBL/GenBank/DDBJ whole genome shotgun (WGS) entry which is preliminary data.</text>
</comment>
<keyword evidence="1" id="KW-0563">Paired box</keyword>
<dbReference type="PROSITE" id="PS51057">
    <property type="entry name" value="PAIRED_2"/>
    <property type="match status" value="1"/>
</dbReference>
<protein>
    <submittedName>
        <fullName evidence="3">IS630 family transposase</fullName>
    </submittedName>
</protein>
<dbReference type="InterPro" id="IPR009057">
    <property type="entry name" value="Homeodomain-like_sf"/>
</dbReference>
<dbReference type="InterPro" id="IPR036388">
    <property type="entry name" value="WH-like_DNA-bd_sf"/>
</dbReference>
<proteinExistence type="predicted"/>
<dbReference type="Proteomes" id="UP001589789">
    <property type="component" value="Unassembled WGS sequence"/>
</dbReference>
<gene>
    <name evidence="3" type="ORF">ACFFIC_19630</name>
</gene>
<dbReference type="SUPFAM" id="SSF46689">
    <property type="entry name" value="Homeodomain-like"/>
    <property type="match status" value="1"/>
</dbReference>
<accession>A0ABV6IWV1</accession>
<sequence>MTAPLSQDLRKRLVRAVEEGASAREAAARFAVSASAAIKLVRRLRQTGSTAPAKIGGYRKPLLAGQEEFLRELTASRKGITLAEIRAALIERGVAPVSLMTIWTMLKRLDQSHKKSLRAAEQDRPDVAAHRHHWRVWQRYMDPERFVFLDETGAATNMIRRYGWGPRGERLVDAAPHGHWRITTFIAGLRSTGLVAPLVLDGPMTGEAFLAYVGQFLAPSLSKGDVVVLDNLAAHKVAGVREAIRATGASLLYLPPYSPDLNPIEQVFAKLKALLRKAAARTREALWTTIGRLLGNFTPAECRNYLANSGYAFV</sequence>
<reference evidence="3 4" key="1">
    <citation type="submission" date="2024-09" db="EMBL/GenBank/DDBJ databases">
        <authorList>
            <person name="Sun Q."/>
            <person name="Mori K."/>
        </authorList>
    </citation>
    <scope>NUCLEOTIDE SEQUENCE [LARGE SCALE GENOMIC DNA]</scope>
    <source>
        <strain evidence="3 4">CCM 7468</strain>
    </source>
</reference>
<evidence type="ECO:0000259" key="2">
    <source>
        <dbReference type="PROSITE" id="PS51057"/>
    </source>
</evidence>
<feature type="domain" description="Paired" evidence="2">
    <location>
        <begin position="1"/>
        <end position="113"/>
    </location>
</feature>
<dbReference type="InterPro" id="IPR001523">
    <property type="entry name" value="Paired_dom"/>
</dbReference>
<dbReference type="RefSeq" id="WP_377053665.1">
    <property type="nucleotide sequence ID" value="NZ_JBHLVZ010000069.1"/>
</dbReference>
<name>A0ABV6IWV1_9PROT</name>
<evidence type="ECO:0000313" key="4">
    <source>
        <dbReference type="Proteomes" id="UP001589789"/>
    </source>
</evidence>
<dbReference type="EMBL" id="JBHLVZ010000069">
    <property type="protein sequence ID" value="MFC0387734.1"/>
    <property type="molecule type" value="Genomic_DNA"/>
</dbReference>
<organism evidence="3 4">
    <name type="scientific">Muricoccus vinaceus</name>
    <dbReference type="NCBI Taxonomy" id="424704"/>
    <lineage>
        <taxon>Bacteria</taxon>
        <taxon>Pseudomonadati</taxon>
        <taxon>Pseudomonadota</taxon>
        <taxon>Alphaproteobacteria</taxon>
        <taxon>Acetobacterales</taxon>
        <taxon>Roseomonadaceae</taxon>
        <taxon>Muricoccus</taxon>
    </lineage>
</organism>
<dbReference type="PANTHER" id="PTHR46564:SF1">
    <property type="entry name" value="TRANSPOSASE"/>
    <property type="match status" value="1"/>
</dbReference>
<evidence type="ECO:0000313" key="3">
    <source>
        <dbReference type="EMBL" id="MFC0387734.1"/>
    </source>
</evidence>
<dbReference type="NCBIfam" id="NF033545">
    <property type="entry name" value="transpos_IS630"/>
    <property type="match status" value="1"/>
</dbReference>
<dbReference type="InterPro" id="IPR036397">
    <property type="entry name" value="RNaseH_sf"/>
</dbReference>
<evidence type="ECO:0000256" key="1">
    <source>
        <dbReference type="ARBA" id="ARBA00022724"/>
    </source>
</evidence>
<dbReference type="PANTHER" id="PTHR46564">
    <property type="entry name" value="TRANSPOSASE"/>
    <property type="match status" value="1"/>
</dbReference>
<dbReference type="Gene3D" id="1.10.10.10">
    <property type="entry name" value="Winged helix-like DNA-binding domain superfamily/Winged helix DNA-binding domain"/>
    <property type="match status" value="1"/>
</dbReference>
<dbReference type="Gene3D" id="3.30.420.10">
    <property type="entry name" value="Ribonuclease H-like superfamily/Ribonuclease H"/>
    <property type="match status" value="1"/>
</dbReference>
<keyword evidence="4" id="KW-1185">Reference proteome</keyword>
<dbReference type="Pfam" id="PF00292">
    <property type="entry name" value="PAX"/>
    <property type="match status" value="1"/>
</dbReference>
<dbReference type="Pfam" id="PF13358">
    <property type="entry name" value="DDE_3"/>
    <property type="match status" value="1"/>
</dbReference>
<dbReference type="InterPro" id="IPR047655">
    <property type="entry name" value="Transpos_IS630-like"/>
</dbReference>